<dbReference type="AlphaFoldDB" id="A0AAV4U7X1"/>
<name>A0AAV4U7X1_CAEEX</name>
<protein>
    <submittedName>
        <fullName evidence="1">Uncharacterized protein</fullName>
    </submittedName>
</protein>
<keyword evidence="2" id="KW-1185">Reference proteome</keyword>
<gene>
    <name evidence="1" type="ORF">CEXT_329151</name>
</gene>
<sequence>MFPDINQIKPEIDTQFQHQKLDLSASNSLYAA</sequence>
<evidence type="ECO:0000313" key="2">
    <source>
        <dbReference type="Proteomes" id="UP001054945"/>
    </source>
</evidence>
<evidence type="ECO:0000313" key="1">
    <source>
        <dbReference type="EMBL" id="GIY53837.1"/>
    </source>
</evidence>
<comment type="caution">
    <text evidence="1">The sequence shown here is derived from an EMBL/GenBank/DDBJ whole genome shotgun (WGS) entry which is preliminary data.</text>
</comment>
<reference evidence="1 2" key="1">
    <citation type="submission" date="2021-06" db="EMBL/GenBank/DDBJ databases">
        <title>Caerostris extrusa draft genome.</title>
        <authorList>
            <person name="Kono N."/>
            <person name="Arakawa K."/>
        </authorList>
    </citation>
    <scope>NUCLEOTIDE SEQUENCE [LARGE SCALE GENOMIC DNA]</scope>
</reference>
<proteinExistence type="predicted"/>
<accession>A0AAV4U7X1</accession>
<dbReference type="Proteomes" id="UP001054945">
    <property type="component" value="Unassembled WGS sequence"/>
</dbReference>
<feature type="non-terminal residue" evidence="1">
    <location>
        <position position="32"/>
    </location>
</feature>
<dbReference type="EMBL" id="BPLR01012415">
    <property type="protein sequence ID" value="GIY53837.1"/>
    <property type="molecule type" value="Genomic_DNA"/>
</dbReference>
<organism evidence="1 2">
    <name type="scientific">Caerostris extrusa</name>
    <name type="common">Bark spider</name>
    <name type="synonym">Caerostris bankana</name>
    <dbReference type="NCBI Taxonomy" id="172846"/>
    <lineage>
        <taxon>Eukaryota</taxon>
        <taxon>Metazoa</taxon>
        <taxon>Ecdysozoa</taxon>
        <taxon>Arthropoda</taxon>
        <taxon>Chelicerata</taxon>
        <taxon>Arachnida</taxon>
        <taxon>Araneae</taxon>
        <taxon>Araneomorphae</taxon>
        <taxon>Entelegynae</taxon>
        <taxon>Araneoidea</taxon>
        <taxon>Araneidae</taxon>
        <taxon>Caerostris</taxon>
    </lineage>
</organism>